<evidence type="ECO:0000256" key="4">
    <source>
        <dbReference type="ARBA" id="ARBA00022692"/>
    </source>
</evidence>
<dbReference type="AlphaFoldDB" id="A0A1D2NJX0"/>
<dbReference type="EMBL" id="LJIJ01000021">
    <property type="protein sequence ID" value="ODN05541.1"/>
    <property type="molecule type" value="Genomic_DNA"/>
</dbReference>
<feature type="transmembrane region" description="Helical" evidence="10">
    <location>
        <begin position="43"/>
        <end position="62"/>
    </location>
</feature>
<reference evidence="11 12" key="1">
    <citation type="journal article" date="2016" name="Genome Biol. Evol.">
        <title>Gene Family Evolution Reflects Adaptation to Soil Environmental Stressors in the Genome of the Collembolan Orchesella cincta.</title>
        <authorList>
            <person name="Faddeeva-Vakhrusheva A."/>
            <person name="Derks M.F."/>
            <person name="Anvar S.Y."/>
            <person name="Agamennone V."/>
            <person name="Suring W."/>
            <person name="Smit S."/>
            <person name="van Straalen N.M."/>
            <person name="Roelofs D."/>
        </authorList>
    </citation>
    <scope>NUCLEOTIDE SEQUENCE [LARGE SCALE GENOMIC DNA]</scope>
    <source>
        <tissue evidence="11">Mixed pool</tissue>
    </source>
</reference>
<evidence type="ECO:0000256" key="5">
    <source>
        <dbReference type="ARBA" id="ARBA00022832"/>
    </source>
</evidence>
<protein>
    <submittedName>
        <fullName evidence="11">Putative fatty acid elongation protein 4</fullName>
    </submittedName>
</protein>
<dbReference type="OrthoDB" id="10259681at2759"/>
<keyword evidence="12" id="KW-1185">Reference proteome</keyword>
<evidence type="ECO:0000256" key="6">
    <source>
        <dbReference type="ARBA" id="ARBA00022989"/>
    </source>
</evidence>
<evidence type="ECO:0000256" key="3">
    <source>
        <dbReference type="ARBA" id="ARBA00022679"/>
    </source>
</evidence>
<keyword evidence="3" id="KW-0808">Transferase</keyword>
<comment type="caution">
    <text evidence="11">The sequence shown here is derived from an EMBL/GenBank/DDBJ whole genome shotgun (WGS) entry which is preliminary data.</text>
</comment>
<dbReference type="InterPro" id="IPR002076">
    <property type="entry name" value="ELO_fam"/>
</dbReference>
<keyword evidence="7" id="KW-0443">Lipid metabolism</keyword>
<evidence type="ECO:0000256" key="2">
    <source>
        <dbReference type="ARBA" id="ARBA00022516"/>
    </source>
</evidence>
<keyword evidence="5" id="KW-0276">Fatty acid metabolism</keyword>
<gene>
    <name evidence="11" type="ORF">Ocin01_01116</name>
</gene>
<name>A0A1D2NJX0_ORCCI</name>
<keyword evidence="9" id="KW-0275">Fatty acid biosynthesis</keyword>
<keyword evidence="2" id="KW-0444">Lipid biosynthesis</keyword>
<keyword evidence="4 10" id="KW-0812">Transmembrane</keyword>
<keyword evidence="6 10" id="KW-1133">Transmembrane helix</keyword>
<evidence type="ECO:0000256" key="9">
    <source>
        <dbReference type="ARBA" id="ARBA00023160"/>
    </source>
</evidence>
<evidence type="ECO:0000256" key="7">
    <source>
        <dbReference type="ARBA" id="ARBA00023098"/>
    </source>
</evidence>
<feature type="transmembrane region" description="Helical" evidence="10">
    <location>
        <begin position="74"/>
        <end position="94"/>
    </location>
</feature>
<dbReference type="GO" id="GO:0006633">
    <property type="term" value="P:fatty acid biosynthetic process"/>
    <property type="evidence" value="ECO:0007669"/>
    <property type="project" value="UniProtKB-KW"/>
</dbReference>
<comment type="subcellular location">
    <subcellularLocation>
        <location evidence="1">Membrane</location>
        <topology evidence="1">Multi-pass membrane protein</topology>
    </subcellularLocation>
</comment>
<evidence type="ECO:0000256" key="10">
    <source>
        <dbReference type="SAM" id="Phobius"/>
    </source>
</evidence>
<dbReference type="Pfam" id="PF01151">
    <property type="entry name" value="ELO"/>
    <property type="match status" value="1"/>
</dbReference>
<proteinExistence type="predicted"/>
<dbReference type="Proteomes" id="UP000094527">
    <property type="component" value="Unassembled WGS sequence"/>
</dbReference>
<keyword evidence="8 10" id="KW-0472">Membrane</keyword>
<evidence type="ECO:0000256" key="1">
    <source>
        <dbReference type="ARBA" id="ARBA00004141"/>
    </source>
</evidence>
<accession>A0A1D2NJX0</accession>
<evidence type="ECO:0000256" key="8">
    <source>
        <dbReference type="ARBA" id="ARBA00023136"/>
    </source>
</evidence>
<evidence type="ECO:0000313" key="11">
    <source>
        <dbReference type="EMBL" id="ODN05541.1"/>
    </source>
</evidence>
<dbReference type="STRING" id="48709.A0A1D2NJX0"/>
<sequence>MGNRSEVIGFSGWKFDNPPRHDPLWFEAINEEYWTDFFQDYWQLPYCTGGIYLATVLGLQSYMKNKKAIQLKPWLFMWNVAIGLFSIVGFVRTAPELYGILSSSNGFHRSICVR</sequence>
<dbReference type="GO" id="GO:0009922">
    <property type="term" value="F:fatty acid elongase activity"/>
    <property type="evidence" value="ECO:0007669"/>
    <property type="project" value="InterPro"/>
</dbReference>
<dbReference type="GO" id="GO:0016020">
    <property type="term" value="C:membrane"/>
    <property type="evidence" value="ECO:0007669"/>
    <property type="project" value="UniProtKB-SubCell"/>
</dbReference>
<organism evidence="11 12">
    <name type="scientific">Orchesella cincta</name>
    <name type="common">Springtail</name>
    <name type="synonym">Podura cincta</name>
    <dbReference type="NCBI Taxonomy" id="48709"/>
    <lineage>
        <taxon>Eukaryota</taxon>
        <taxon>Metazoa</taxon>
        <taxon>Ecdysozoa</taxon>
        <taxon>Arthropoda</taxon>
        <taxon>Hexapoda</taxon>
        <taxon>Collembola</taxon>
        <taxon>Entomobryomorpha</taxon>
        <taxon>Entomobryoidea</taxon>
        <taxon>Orchesellidae</taxon>
        <taxon>Orchesellinae</taxon>
        <taxon>Orchesella</taxon>
    </lineage>
</organism>
<evidence type="ECO:0000313" key="12">
    <source>
        <dbReference type="Proteomes" id="UP000094527"/>
    </source>
</evidence>